<feature type="transmembrane region" description="Helical" evidence="9">
    <location>
        <begin position="87"/>
        <end position="108"/>
    </location>
</feature>
<dbReference type="EMBL" id="JBFOCI010000002">
    <property type="protein sequence ID" value="MEW9805668.1"/>
    <property type="molecule type" value="Genomic_DNA"/>
</dbReference>
<keyword evidence="2 9" id="KW-0813">Transport</keyword>
<keyword evidence="3" id="KW-1003">Cell membrane</keyword>
<comment type="function">
    <text evidence="9">Part of the tripartite ATP-independent periplasmic (TRAP) transport system.</text>
</comment>
<dbReference type="Proteomes" id="UP001556196">
    <property type="component" value="Unassembled WGS sequence"/>
</dbReference>
<evidence type="ECO:0000256" key="4">
    <source>
        <dbReference type="ARBA" id="ARBA00022519"/>
    </source>
</evidence>
<sequence length="164" mass="17778">MLTRLANAYFKALDQIVVICLAGMVVMVFGNVVLRYGFNGGITQSEELSRWLFVWMVFCGAIVVLREGGHIAVDMFVARLPRAVRQAIAILVTITMLGLTWLVIQGALTQVSVNRTSFAPASGLSLSWFFAAGLVFGVSAFAILLVRLWREIRGVDKGAGEGGP</sequence>
<proteinExistence type="inferred from homology"/>
<dbReference type="InterPro" id="IPR007387">
    <property type="entry name" value="TRAP_DctQ"/>
</dbReference>
<comment type="similarity">
    <text evidence="8 9">Belongs to the TRAP transporter small permease family.</text>
</comment>
<feature type="domain" description="Tripartite ATP-independent periplasmic transporters DctQ component" evidence="10">
    <location>
        <begin position="24"/>
        <end position="153"/>
    </location>
</feature>
<organism evidence="11 12">
    <name type="scientific">Mesorhizobium marinum</name>
    <dbReference type="NCBI Taxonomy" id="3228790"/>
    <lineage>
        <taxon>Bacteria</taxon>
        <taxon>Pseudomonadati</taxon>
        <taxon>Pseudomonadota</taxon>
        <taxon>Alphaproteobacteria</taxon>
        <taxon>Hyphomicrobiales</taxon>
        <taxon>Phyllobacteriaceae</taxon>
        <taxon>Mesorhizobium</taxon>
    </lineage>
</organism>
<evidence type="ECO:0000259" key="10">
    <source>
        <dbReference type="Pfam" id="PF04290"/>
    </source>
</evidence>
<dbReference type="PANTHER" id="PTHR35011:SF2">
    <property type="entry name" value="2,3-DIKETO-L-GULONATE TRAP TRANSPORTER SMALL PERMEASE PROTEIN YIAM"/>
    <property type="match status" value="1"/>
</dbReference>
<evidence type="ECO:0000256" key="3">
    <source>
        <dbReference type="ARBA" id="ARBA00022475"/>
    </source>
</evidence>
<comment type="caution">
    <text evidence="11">The sequence shown here is derived from an EMBL/GenBank/DDBJ whole genome shotgun (WGS) entry which is preliminary data.</text>
</comment>
<reference evidence="11 12" key="1">
    <citation type="submission" date="2024-06" db="EMBL/GenBank/DDBJ databases">
        <authorList>
            <person name="Tuo L."/>
        </authorList>
    </citation>
    <scope>NUCLEOTIDE SEQUENCE [LARGE SCALE GENOMIC DNA]</scope>
    <source>
        <strain evidence="11 12">ZMM04-5</strain>
    </source>
</reference>
<keyword evidence="12" id="KW-1185">Reference proteome</keyword>
<feature type="transmembrane region" description="Helical" evidence="9">
    <location>
        <begin position="12"/>
        <end position="36"/>
    </location>
</feature>
<dbReference type="InterPro" id="IPR055348">
    <property type="entry name" value="DctQ"/>
</dbReference>
<evidence type="ECO:0000256" key="8">
    <source>
        <dbReference type="ARBA" id="ARBA00038436"/>
    </source>
</evidence>
<evidence type="ECO:0000256" key="1">
    <source>
        <dbReference type="ARBA" id="ARBA00004429"/>
    </source>
</evidence>
<dbReference type="RefSeq" id="WP_367722757.1">
    <property type="nucleotide sequence ID" value="NZ_JBFOCH010000002.1"/>
</dbReference>
<keyword evidence="4 9" id="KW-0997">Cell inner membrane</keyword>
<comment type="subcellular location">
    <subcellularLocation>
        <location evidence="1 9">Cell inner membrane</location>
        <topology evidence="1 9">Multi-pass membrane protein</topology>
    </subcellularLocation>
</comment>
<evidence type="ECO:0000313" key="12">
    <source>
        <dbReference type="Proteomes" id="UP001556196"/>
    </source>
</evidence>
<evidence type="ECO:0000256" key="7">
    <source>
        <dbReference type="ARBA" id="ARBA00023136"/>
    </source>
</evidence>
<evidence type="ECO:0000256" key="6">
    <source>
        <dbReference type="ARBA" id="ARBA00022989"/>
    </source>
</evidence>
<feature type="transmembrane region" description="Helical" evidence="9">
    <location>
        <begin position="48"/>
        <end position="66"/>
    </location>
</feature>
<name>A0ABV3QYR0_9HYPH</name>
<comment type="subunit">
    <text evidence="9">The complex comprises the extracytoplasmic solute receptor protein and the two transmembrane proteins.</text>
</comment>
<keyword evidence="5 9" id="KW-0812">Transmembrane</keyword>
<keyword evidence="7 9" id="KW-0472">Membrane</keyword>
<accession>A0ABV3QYR0</accession>
<evidence type="ECO:0000256" key="2">
    <source>
        <dbReference type="ARBA" id="ARBA00022448"/>
    </source>
</evidence>
<evidence type="ECO:0000256" key="5">
    <source>
        <dbReference type="ARBA" id="ARBA00022692"/>
    </source>
</evidence>
<dbReference type="PANTHER" id="PTHR35011">
    <property type="entry name" value="2,3-DIKETO-L-GULONATE TRAP TRANSPORTER SMALL PERMEASE PROTEIN YIAM"/>
    <property type="match status" value="1"/>
</dbReference>
<dbReference type="Pfam" id="PF04290">
    <property type="entry name" value="DctQ"/>
    <property type="match status" value="1"/>
</dbReference>
<feature type="transmembrane region" description="Helical" evidence="9">
    <location>
        <begin position="128"/>
        <end position="149"/>
    </location>
</feature>
<evidence type="ECO:0000313" key="11">
    <source>
        <dbReference type="EMBL" id="MEW9805668.1"/>
    </source>
</evidence>
<keyword evidence="6 9" id="KW-1133">Transmembrane helix</keyword>
<evidence type="ECO:0000256" key="9">
    <source>
        <dbReference type="RuleBase" id="RU369079"/>
    </source>
</evidence>
<gene>
    <name evidence="11" type="ORF">ABUE31_06720</name>
</gene>
<protein>
    <recommendedName>
        <fullName evidence="9">TRAP transporter small permease protein</fullName>
    </recommendedName>
</protein>